<feature type="compositionally biased region" description="Low complexity" evidence="1">
    <location>
        <begin position="217"/>
        <end position="235"/>
    </location>
</feature>
<protein>
    <recommendedName>
        <fullName evidence="4">CCHC-type domain-containing protein</fullName>
    </recommendedName>
</protein>
<sequence length="695" mass="77395">MSGMQGLQCGWLILMRPPRLVLIHGPVVLPLNIQPRTSLKLQGGSRFGDKERSYSWVYLRVRESIISIDRLSQDRSQNARWPLLRSKFAEYNIVKAFFLRCTWAVRICHSLTSAVTIPAEEVEDDPEHDERDRPADDTSNSFYSGSEQNNLANSSKNSIARLRDEHGHFRKRTAQEIRELKAEQEAAEAGTGDGTDDEETQVTSLLSTPLTERSTIPSLSLQSFPSSASTSPAQAETNLDTFPQPPLGIYTHYTRNRTSTTRLDSVVDLADTLTFPDPMSTGGRSQGPKPNSFAGDVNEENPEQFWREVEEYLSGEVETSKCARFQNLIRARSAADVWYKQLSEEVRASWSKLKEAYDKEFVSDEAPQISDTDMLRMLLLGAPDLENILTHKDTQSGTLSYHKWWKNQLRVAVMTKRAGEHLAEQVRKQLLPQLRKFVPVVKTWRELYDGLEKVEISKLQDEVDIVAQVVRLTTKASAQTQTHTPTPAPASTTATVAAVASEQTVTLTVEQLTQLLARQAAIAPRTPVSAFPNNVYAPVRPFRNAASQGTPVERLATLRRNALEPPANTDEGRKVYEAQIAEWHVKNEGFEPSEHRPYPLTPGTLAVTNARSCWRCGLDAHGRETRCPNPRVKTLENRWRAEAGHILNAARAVGVQHVGGDLGRASTPGSGEDDIVEGSVILLGGKWYAIQGTGD</sequence>
<dbReference type="OrthoDB" id="2730579at2759"/>
<dbReference type="Proteomes" id="UP000184267">
    <property type="component" value="Unassembled WGS sequence"/>
</dbReference>
<dbReference type="EMBL" id="MNAD01000425">
    <property type="protein sequence ID" value="OJT13128.1"/>
    <property type="molecule type" value="Genomic_DNA"/>
</dbReference>
<evidence type="ECO:0000313" key="3">
    <source>
        <dbReference type="Proteomes" id="UP000184267"/>
    </source>
</evidence>
<name>A0A1M2VZW0_TRAPU</name>
<evidence type="ECO:0008006" key="4">
    <source>
        <dbReference type="Google" id="ProtNLM"/>
    </source>
</evidence>
<keyword evidence="3" id="KW-1185">Reference proteome</keyword>
<organism evidence="2 3">
    <name type="scientific">Trametes pubescens</name>
    <name type="common">White-rot fungus</name>
    <dbReference type="NCBI Taxonomy" id="154538"/>
    <lineage>
        <taxon>Eukaryota</taxon>
        <taxon>Fungi</taxon>
        <taxon>Dikarya</taxon>
        <taxon>Basidiomycota</taxon>
        <taxon>Agaricomycotina</taxon>
        <taxon>Agaricomycetes</taxon>
        <taxon>Polyporales</taxon>
        <taxon>Polyporaceae</taxon>
        <taxon>Trametes</taxon>
    </lineage>
</organism>
<accession>A0A1M2VZW0</accession>
<dbReference type="STRING" id="154538.A0A1M2VZW0"/>
<gene>
    <name evidence="2" type="ORF">TRAPUB_10332</name>
</gene>
<evidence type="ECO:0000313" key="2">
    <source>
        <dbReference type="EMBL" id="OJT13128.1"/>
    </source>
</evidence>
<evidence type="ECO:0000256" key="1">
    <source>
        <dbReference type="SAM" id="MobiDB-lite"/>
    </source>
</evidence>
<feature type="region of interest" description="Disordered" evidence="1">
    <location>
        <begin position="182"/>
        <end position="246"/>
    </location>
</feature>
<proteinExistence type="predicted"/>
<reference evidence="2 3" key="1">
    <citation type="submission" date="2016-10" db="EMBL/GenBank/DDBJ databases">
        <title>Genome sequence of the basidiomycete white-rot fungus Trametes pubescens.</title>
        <authorList>
            <person name="Makela M.R."/>
            <person name="Granchi Z."/>
            <person name="Peng M."/>
            <person name="De Vries R.P."/>
            <person name="Grigoriev I."/>
            <person name="Riley R."/>
            <person name="Hilden K."/>
        </authorList>
    </citation>
    <scope>NUCLEOTIDE SEQUENCE [LARGE SCALE GENOMIC DNA]</scope>
    <source>
        <strain evidence="2 3">FBCC735</strain>
    </source>
</reference>
<feature type="compositionally biased region" description="Polar residues" evidence="1">
    <location>
        <begin position="138"/>
        <end position="156"/>
    </location>
</feature>
<dbReference type="OMA" id="WAVRICH"/>
<feature type="non-terminal residue" evidence="2">
    <location>
        <position position="695"/>
    </location>
</feature>
<feature type="region of interest" description="Disordered" evidence="1">
    <location>
        <begin position="277"/>
        <end position="298"/>
    </location>
</feature>
<feature type="compositionally biased region" description="Polar residues" evidence="1">
    <location>
        <begin position="201"/>
        <end position="216"/>
    </location>
</feature>
<feature type="region of interest" description="Disordered" evidence="1">
    <location>
        <begin position="119"/>
        <end position="156"/>
    </location>
</feature>
<comment type="caution">
    <text evidence="2">The sequence shown here is derived from an EMBL/GenBank/DDBJ whole genome shotgun (WGS) entry which is preliminary data.</text>
</comment>
<dbReference type="AlphaFoldDB" id="A0A1M2VZW0"/>